<keyword evidence="3" id="KW-1185">Reference proteome</keyword>
<feature type="region of interest" description="Disordered" evidence="1">
    <location>
        <begin position="41"/>
        <end position="64"/>
    </location>
</feature>
<accession>A0ABS2RJM5</accession>
<evidence type="ECO:0000313" key="2">
    <source>
        <dbReference type="EMBL" id="MBM7799213.1"/>
    </source>
</evidence>
<sequence length="64" mass="7278">MNGTPMGTMTQWIRTEAELRDCPNESYDTRSILAPQFRRNKEQRSMVRPGRLRPALATEGGKGI</sequence>
<proteinExistence type="predicted"/>
<dbReference type="Proteomes" id="UP000704762">
    <property type="component" value="Unassembled WGS sequence"/>
</dbReference>
<dbReference type="RefSeq" id="WP_204917812.1">
    <property type="nucleotide sequence ID" value="NZ_BAAAQP010000001.1"/>
</dbReference>
<evidence type="ECO:0000256" key="1">
    <source>
        <dbReference type="SAM" id="MobiDB-lite"/>
    </source>
</evidence>
<evidence type="ECO:0000313" key="3">
    <source>
        <dbReference type="Proteomes" id="UP000704762"/>
    </source>
</evidence>
<comment type="caution">
    <text evidence="2">The sequence shown here is derived from an EMBL/GenBank/DDBJ whole genome shotgun (WGS) entry which is preliminary data.</text>
</comment>
<protein>
    <submittedName>
        <fullName evidence="2">Uncharacterized protein</fullName>
    </submittedName>
</protein>
<gene>
    <name evidence="2" type="ORF">JOE57_002134</name>
</gene>
<dbReference type="EMBL" id="JAFBCF010000001">
    <property type="protein sequence ID" value="MBM7799213.1"/>
    <property type="molecule type" value="Genomic_DNA"/>
</dbReference>
<reference evidence="2 3" key="1">
    <citation type="submission" date="2021-01" db="EMBL/GenBank/DDBJ databases">
        <title>Sequencing the genomes of 1000 actinobacteria strains.</title>
        <authorList>
            <person name="Klenk H.-P."/>
        </authorList>
    </citation>
    <scope>NUCLEOTIDE SEQUENCE [LARGE SCALE GENOMIC DNA]</scope>
    <source>
        <strain evidence="2 3">DSM 18662</strain>
    </source>
</reference>
<organism evidence="2 3">
    <name type="scientific">Microlunatus panaciterrae</name>
    <dbReference type="NCBI Taxonomy" id="400768"/>
    <lineage>
        <taxon>Bacteria</taxon>
        <taxon>Bacillati</taxon>
        <taxon>Actinomycetota</taxon>
        <taxon>Actinomycetes</taxon>
        <taxon>Propionibacteriales</taxon>
        <taxon>Propionibacteriaceae</taxon>
        <taxon>Microlunatus</taxon>
    </lineage>
</organism>
<name>A0ABS2RJM5_9ACTN</name>